<dbReference type="Proteomes" id="UP000294480">
    <property type="component" value="Unassembled WGS sequence"/>
</dbReference>
<keyword evidence="2" id="KW-1185">Reference proteome</keyword>
<comment type="caution">
    <text evidence="1">The sequence shown here is derived from an EMBL/GenBank/DDBJ whole genome shotgun (WGS) entry which is preliminary data.</text>
</comment>
<dbReference type="EMBL" id="SNZE01000016">
    <property type="protein sequence ID" value="TDR30817.1"/>
    <property type="molecule type" value="Genomic_DNA"/>
</dbReference>
<evidence type="ECO:0000313" key="1">
    <source>
        <dbReference type="EMBL" id="TDR30817.1"/>
    </source>
</evidence>
<sequence>MCRIFDEKNLIKQKNVLFNKTFFIITTDYKLTALNPAVYNNFDASRRAECARHTHQIIVAPNNHAQPDQMP</sequence>
<gene>
    <name evidence="1" type="ORF">DFR44_11615</name>
</gene>
<reference evidence="1 2" key="1">
    <citation type="submission" date="2019-03" db="EMBL/GenBank/DDBJ databases">
        <title>Genomic Encyclopedia of Type Strains, Phase IV (KMG-IV): sequencing the most valuable type-strain genomes for metagenomic binning, comparative biology and taxonomic classification.</title>
        <authorList>
            <person name="Goeker M."/>
        </authorList>
    </citation>
    <scope>NUCLEOTIDE SEQUENCE [LARGE SCALE GENOMIC DNA]</scope>
    <source>
        <strain evidence="1 2">DSM 102852</strain>
    </source>
</reference>
<dbReference type="AlphaFoldDB" id="A0A4R6Y736"/>
<evidence type="ECO:0000313" key="2">
    <source>
        <dbReference type="Proteomes" id="UP000294480"/>
    </source>
</evidence>
<proteinExistence type="predicted"/>
<accession>A0A4R6Y736</accession>
<organism evidence="1 2">
    <name type="scientific">Hydromonas duriensis</name>
    <dbReference type="NCBI Taxonomy" id="1527608"/>
    <lineage>
        <taxon>Bacteria</taxon>
        <taxon>Pseudomonadati</taxon>
        <taxon>Pseudomonadota</taxon>
        <taxon>Betaproteobacteria</taxon>
        <taxon>Burkholderiales</taxon>
        <taxon>Burkholderiaceae</taxon>
        <taxon>Hydromonas</taxon>
    </lineage>
</organism>
<name>A0A4R6Y736_9BURK</name>
<protein>
    <submittedName>
        <fullName evidence="1">Uncharacterized protein</fullName>
    </submittedName>
</protein>